<organism evidence="7 8">
    <name type="scientific">Janthinobacterium agaricidamnosum</name>
    <dbReference type="NCBI Taxonomy" id="55508"/>
    <lineage>
        <taxon>Bacteria</taxon>
        <taxon>Pseudomonadati</taxon>
        <taxon>Pseudomonadota</taxon>
        <taxon>Betaproteobacteria</taxon>
        <taxon>Burkholderiales</taxon>
        <taxon>Oxalobacteraceae</taxon>
        <taxon>Janthinobacterium</taxon>
    </lineage>
</organism>
<evidence type="ECO:0000313" key="8">
    <source>
        <dbReference type="Proteomes" id="UP000279594"/>
    </source>
</evidence>
<reference evidence="7 8" key="1">
    <citation type="submission" date="2018-10" db="EMBL/GenBank/DDBJ databases">
        <title>Effects of UV and annual dynamics of microbial communities in freshwater RAS systems.</title>
        <authorList>
            <person name="Bekkelund A.K."/>
            <person name="Hansen B.R."/>
            <person name="Stokken H."/>
            <person name="Eriksen B.F."/>
            <person name="Kashulin N.A."/>
        </authorList>
    </citation>
    <scope>NUCLEOTIDE SEQUENCE [LARGE SCALE GENOMIC DNA]</scope>
    <source>
        <strain evidence="7 8">BHSEK</strain>
    </source>
</reference>
<keyword evidence="3" id="KW-0233">DNA recombination</keyword>
<evidence type="ECO:0000256" key="2">
    <source>
        <dbReference type="ARBA" id="ARBA00023125"/>
    </source>
</evidence>
<dbReference type="InterPro" id="IPR011010">
    <property type="entry name" value="DNA_brk_join_enz"/>
</dbReference>
<keyword evidence="2 4" id="KW-0238">DNA-binding</keyword>
<accession>A0A3G2EF45</accession>
<dbReference type="AlphaFoldDB" id="A0A3G2EF45"/>
<dbReference type="Proteomes" id="UP000279594">
    <property type="component" value="Chromosome"/>
</dbReference>
<dbReference type="GO" id="GO:0003677">
    <property type="term" value="F:DNA binding"/>
    <property type="evidence" value="ECO:0007669"/>
    <property type="project" value="UniProtKB-UniRule"/>
</dbReference>
<evidence type="ECO:0000256" key="3">
    <source>
        <dbReference type="ARBA" id="ARBA00023172"/>
    </source>
</evidence>
<sequence length="343" mass="38677">MGRRNTRNLNMPPCMHPRTQRSGKVYYYMYTKDKPRKEIPLGPDFILALKKYAELNIVVEVIANATFSDVEKRYLVEAVPKLAASSARMYRSDIKHLLAAFSEAPLAQIKPMHIRQFLDDRADKPTTANRCKRVFSTMWNHARGWGYTDLPNPCEGIQGHSLPKRTVYITDAVFEAVWGHAGAPLRDAMDLAYLTGQRPADALKMTESDIIGGYLVVTQEKTKQPLRIKVVGELAALIERIKARKATRSIVTAALLVNAHGKRLTGPALRSQFDAAKKLAAEKNPELLPEIKKFWFYDLRAKAADDTSDQHGDQAASDLLGHDSVRTTQRHYLRRGKIVEPTR</sequence>
<dbReference type="InterPro" id="IPR002104">
    <property type="entry name" value="Integrase_catalytic"/>
</dbReference>
<dbReference type="GO" id="GO:0015074">
    <property type="term" value="P:DNA integration"/>
    <property type="evidence" value="ECO:0007669"/>
    <property type="project" value="UniProtKB-KW"/>
</dbReference>
<keyword evidence="1" id="KW-0229">DNA integration</keyword>
<dbReference type="SUPFAM" id="SSF56349">
    <property type="entry name" value="DNA breaking-rejoining enzymes"/>
    <property type="match status" value="1"/>
</dbReference>
<dbReference type="Pfam" id="PF14659">
    <property type="entry name" value="Phage_int_SAM_3"/>
    <property type="match status" value="1"/>
</dbReference>
<evidence type="ECO:0000313" key="7">
    <source>
        <dbReference type="EMBL" id="AYM78614.1"/>
    </source>
</evidence>
<feature type="domain" description="Tyr recombinase" evidence="5">
    <location>
        <begin position="164"/>
        <end position="343"/>
    </location>
</feature>
<name>A0A3G2EF45_9BURK</name>
<dbReference type="PROSITE" id="PS51900">
    <property type="entry name" value="CB"/>
    <property type="match status" value="1"/>
</dbReference>
<dbReference type="Gene3D" id="1.10.150.130">
    <property type="match status" value="1"/>
</dbReference>
<dbReference type="Gene3D" id="1.10.443.10">
    <property type="entry name" value="Intergrase catalytic core"/>
    <property type="match status" value="1"/>
</dbReference>
<dbReference type="EMBL" id="CP033019">
    <property type="protein sequence ID" value="AYM78614.1"/>
    <property type="molecule type" value="Genomic_DNA"/>
</dbReference>
<keyword evidence="8" id="KW-1185">Reference proteome</keyword>
<evidence type="ECO:0000256" key="4">
    <source>
        <dbReference type="PROSITE-ProRule" id="PRU01248"/>
    </source>
</evidence>
<evidence type="ECO:0000256" key="1">
    <source>
        <dbReference type="ARBA" id="ARBA00022908"/>
    </source>
</evidence>
<proteinExistence type="predicted"/>
<dbReference type="InterPro" id="IPR010998">
    <property type="entry name" value="Integrase_recombinase_N"/>
</dbReference>
<gene>
    <name evidence="7" type="ORF">D9M09_24545</name>
</gene>
<dbReference type="GO" id="GO:0006310">
    <property type="term" value="P:DNA recombination"/>
    <property type="evidence" value="ECO:0007669"/>
    <property type="project" value="UniProtKB-KW"/>
</dbReference>
<dbReference type="Pfam" id="PF00589">
    <property type="entry name" value="Phage_integrase"/>
    <property type="match status" value="1"/>
</dbReference>
<evidence type="ECO:0000259" key="5">
    <source>
        <dbReference type="PROSITE" id="PS51898"/>
    </source>
</evidence>
<protein>
    <submittedName>
        <fullName evidence="7">Integrase</fullName>
    </submittedName>
</protein>
<evidence type="ECO:0000259" key="6">
    <source>
        <dbReference type="PROSITE" id="PS51900"/>
    </source>
</evidence>
<dbReference type="InterPro" id="IPR004107">
    <property type="entry name" value="Integrase_SAM-like_N"/>
</dbReference>
<dbReference type="InterPro" id="IPR013762">
    <property type="entry name" value="Integrase-like_cat_sf"/>
</dbReference>
<dbReference type="InterPro" id="IPR044068">
    <property type="entry name" value="CB"/>
</dbReference>
<feature type="domain" description="Core-binding (CB)" evidence="6">
    <location>
        <begin position="65"/>
        <end position="143"/>
    </location>
</feature>
<dbReference type="PROSITE" id="PS51898">
    <property type="entry name" value="TYR_RECOMBINASE"/>
    <property type="match status" value="1"/>
</dbReference>